<comment type="caution">
    <text evidence="1">The sequence shown here is derived from an EMBL/GenBank/DDBJ whole genome shotgun (WGS) entry which is preliminary data.</text>
</comment>
<accession>A0A4C1UT09</accession>
<gene>
    <name evidence="1" type="ORF">EVAR_79152_1</name>
</gene>
<evidence type="ECO:0000313" key="1">
    <source>
        <dbReference type="EMBL" id="GBP29603.1"/>
    </source>
</evidence>
<organism evidence="1 2">
    <name type="scientific">Eumeta variegata</name>
    <name type="common">Bagworm moth</name>
    <name type="synonym">Eumeta japonica</name>
    <dbReference type="NCBI Taxonomy" id="151549"/>
    <lineage>
        <taxon>Eukaryota</taxon>
        <taxon>Metazoa</taxon>
        <taxon>Ecdysozoa</taxon>
        <taxon>Arthropoda</taxon>
        <taxon>Hexapoda</taxon>
        <taxon>Insecta</taxon>
        <taxon>Pterygota</taxon>
        <taxon>Neoptera</taxon>
        <taxon>Endopterygota</taxon>
        <taxon>Lepidoptera</taxon>
        <taxon>Glossata</taxon>
        <taxon>Ditrysia</taxon>
        <taxon>Tineoidea</taxon>
        <taxon>Psychidae</taxon>
        <taxon>Oiketicinae</taxon>
        <taxon>Eumeta</taxon>
    </lineage>
</organism>
<keyword evidence="2" id="KW-1185">Reference proteome</keyword>
<evidence type="ECO:0000313" key="2">
    <source>
        <dbReference type="Proteomes" id="UP000299102"/>
    </source>
</evidence>
<dbReference type="EMBL" id="BGZK01000222">
    <property type="protein sequence ID" value="GBP29603.1"/>
    <property type="molecule type" value="Genomic_DNA"/>
</dbReference>
<dbReference type="Proteomes" id="UP000299102">
    <property type="component" value="Unassembled WGS sequence"/>
</dbReference>
<protein>
    <submittedName>
        <fullName evidence="1">Uncharacterized protein</fullName>
    </submittedName>
</protein>
<sequence>MAIAEMKRFAGGVRRSYRIKNGTKKRTESASRTKIKNRSGTENLCRDRIKIKNVTVLGIDKETELRLTSINTKEKRIHSMFVLAELRALTIWKGGRGVELRTGLEPETRTELGQKLKTKPDRIRVGIRIRIMSSTETGIERVTGIKIGSKIERYKR</sequence>
<name>A0A4C1UT09_EUMVA</name>
<reference evidence="1 2" key="1">
    <citation type="journal article" date="2019" name="Commun. Biol.">
        <title>The bagworm genome reveals a unique fibroin gene that provides high tensile strength.</title>
        <authorList>
            <person name="Kono N."/>
            <person name="Nakamura H."/>
            <person name="Ohtoshi R."/>
            <person name="Tomita M."/>
            <person name="Numata K."/>
            <person name="Arakawa K."/>
        </authorList>
    </citation>
    <scope>NUCLEOTIDE SEQUENCE [LARGE SCALE GENOMIC DNA]</scope>
</reference>
<dbReference type="AlphaFoldDB" id="A0A4C1UT09"/>
<proteinExistence type="predicted"/>